<keyword evidence="3" id="KW-0564">Palmitate</keyword>
<dbReference type="PANTHER" id="PTHR30605">
    <property type="entry name" value="ANHYDRO-N-ACETYLMURAMIC ACID KINASE"/>
    <property type="match status" value="1"/>
</dbReference>
<comment type="caution">
    <text evidence="6">The sequence shown here is derived from an EMBL/GenBank/DDBJ whole genome shotgun (WGS) entry which is preliminary data.</text>
</comment>
<dbReference type="SUPFAM" id="SSF53067">
    <property type="entry name" value="Actin-like ATPase domain"/>
    <property type="match status" value="1"/>
</dbReference>
<evidence type="ECO:0000256" key="2">
    <source>
        <dbReference type="ARBA" id="ARBA00023136"/>
    </source>
</evidence>
<dbReference type="InterPro" id="IPR036328">
    <property type="entry name" value="MliC_sf"/>
</dbReference>
<dbReference type="SUPFAM" id="SSF141488">
    <property type="entry name" value="YdhA-like"/>
    <property type="match status" value="1"/>
</dbReference>
<dbReference type="NCBIfam" id="NF007139">
    <property type="entry name" value="PRK09585.1-3"/>
    <property type="match status" value="1"/>
</dbReference>
<dbReference type="GO" id="GO:0005524">
    <property type="term" value="F:ATP binding"/>
    <property type="evidence" value="ECO:0007669"/>
    <property type="project" value="InterPro"/>
</dbReference>
<dbReference type="NCBIfam" id="NF007138">
    <property type="entry name" value="PRK09585.1-1"/>
    <property type="match status" value="1"/>
</dbReference>
<evidence type="ECO:0000256" key="1">
    <source>
        <dbReference type="ARBA" id="ARBA00022729"/>
    </source>
</evidence>
<dbReference type="Gene3D" id="2.40.128.200">
    <property type="match status" value="1"/>
</dbReference>
<gene>
    <name evidence="6" type="ORF">BBAD15_g1098</name>
</gene>
<dbReference type="InterPro" id="IPR043129">
    <property type="entry name" value="ATPase_NBD"/>
</dbReference>
<dbReference type="Pfam" id="PF03702">
    <property type="entry name" value="AnmK"/>
    <property type="match status" value="1"/>
</dbReference>
<dbReference type="InterPro" id="IPR018660">
    <property type="entry name" value="MliC"/>
</dbReference>
<protein>
    <submittedName>
        <fullName evidence="6">Anhydro-N-acetylmuramic acid kinase</fullName>
    </submittedName>
</protein>
<keyword evidence="4" id="KW-0449">Lipoprotein</keyword>
<dbReference type="Pfam" id="PF09864">
    <property type="entry name" value="MliC"/>
    <property type="match status" value="1"/>
</dbReference>
<dbReference type="CDD" id="cd24050">
    <property type="entry name" value="ASKHA_NBD_ANMK"/>
    <property type="match status" value="1"/>
</dbReference>
<dbReference type="GO" id="GO:0009254">
    <property type="term" value="P:peptidoglycan turnover"/>
    <property type="evidence" value="ECO:0007669"/>
    <property type="project" value="InterPro"/>
</dbReference>
<organism evidence="6 7">
    <name type="scientific">Beauveria bassiana D1-5</name>
    <dbReference type="NCBI Taxonomy" id="1245745"/>
    <lineage>
        <taxon>Eukaryota</taxon>
        <taxon>Fungi</taxon>
        <taxon>Dikarya</taxon>
        <taxon>Ascomycota</taxon>
        <taxon>Pezizomycotina</taxon>
        <taxon>Sordariomycetes</taxon>
        <taxon>Hypocreomycetidae</taxon>
        <taxon>Hypocreales</taxon>
        <taxon>Cordycipitaceae</taxon>
        <taxon>Beauveria</taxon>
    </lineage>
</organism>
<keyword evidence="1" id="KW-0732">Signal</keyword>
<keyword evidence="6" id="KW-0808">Transferase</keyword>
<accession>A0A0A2WJB8</accession>
<dbReference type="GO" id="GO:0016301">
    <property type="term" value="F:kinase activity"/>
    <property type="evidence" value="ECO:0007669"/>
    <property type="project" value="UniProtKB-KW"/>
</dbReference>
<dbReference type="HAMAP" id="MF_01270">
    <property type="entry name" value="AnhMurNAc_kinase"/>
    <property type="match status" value="1"/>
</dbReference>
<dbReference type="AlphaFoldDB" id="A0A0A2WJB8"/>
<sequence length="446" mass="48565">MSGTSLDGIDVVLAAIDEHLVVQQASYSYPMPLAIKNAVLAVCQGQQLTLSQLGQLDNRLGKLFAEAVQILIKREGLRPEDVTAIGCHGQTVWHEPQGEAAHTMQIGDNNQIAALTGITVVGDFRRRDMALGGQGAPLVPAFHQALLAHPVERRMVLNIGGIANLSLLIPGQPVRGYDTGPGNMLMDAWIWRQRGKGYDKDAEWASHGKVVIPLLQQMLSDPYFAVPAPKSTGREYFNYGWLERQLAMFPALAGEDVQATLAELTATTIAEQVLLSGGCERLMVCGGGSRNPLLMARLAALLPGTEVTTTDEAGISGDDMEALARAQALQGQEDLQDTQMKKLLIATLPMLLAGCSYYNAFLERMHTDTLAYQCDEKPLTVKLNNDKQQVSFVYDNQMLNLTQGLSASGARYTDGVYVFWSKGDSATVYRKDTIVLNNCQLQTAKR</sequence>
<dbReference type="NCBIfam" id="NF008475">
    <property type="entry name" value="PRK11372.1"/>
    <property type="match status" value="1"/>
</dbReference>
<evidence type="ECO:0000256" key="3">
    <source>
        <dbReference type="ARBA" id="ARBA00023139"/>
    </source>
</evidence>
<proteinExistence type="inferred from homology"/>
<keyword evidence="2" id="KW-0472">Membrane</keyword>
<dbReference type="GO" id="GO:0006040">
    <property type="term" value="P:amino sugar metabolic process"/>
    <property type="evidence" value="ECO:0007669"/>
    <property type="project" value="InterPro"/>
</dbReference>
<evidence type="ECO:0000313" key="6">
    <source>
        <dbReference type="EMBL" id="KGQ13174.1"/>
    </source>
</evidence>
<reference evidence="6 7" key="1">
    <citation type="submission" date="2012-10" db="EMBL/GenBank/DDBJ databases">
        <title>Genome sequencing and analysis of entomopathogenic fungi Beauveria bassiana D1-5.</title>
        <authorList>
            <person name="Li Q."/>
            <person name="Wang L."/>
            <person name="Zhang Z."/>
            <person name="Wang Q."/>
            <person name="Ren J."/>
            <person name="Wang M."/>
            <person name="Xu W."/>
            <person name="Wang J."/>
            <person name="Lu Y."/>
            <person name="Du Q."/>
            <person name="Sun Z."/>
        </authorList>
    </citation>
    <scope>NUCLEOTIDE SEQUENCE [LARGE SCALE GENOMIC DNA]</scope>
    <source>
        <strain evidence="6 7">D1-5</strain>
    </source>
</reference>
<dbReference type="InterPro" id="IPR005338">
    <property type="entry name" value="Anhydro_N_Ac-Mur_kinase"/>
</dbReference>
<keyword evidence="6" id="KW-0418">Kinase</keyword>
<evidence type="ECO:0000313" key="7">
    <source>
        <dbReference type="Proteomes" id="UP000030106"/>
    </source>
</evidence>
<dbReference type="STRING" id="1245745.A0A0A2WJB8"/>
<dbReference type="EMBL" id="ANFO01000054">
    <property type="protein sequence ID" value="KGQ13174.1"/>
    <property type="molecule type" value="Genomic_DNA"/>
</dbReference>
<feature type="domain" description="C-type lysozyme inhibitor" evidence="5">
    <location>
        <begin position="372"/>
        <end position="433"/>
    </location>
</feature>
<dbReference type="GO" id="GO:0016773">
    <property type="term" value="F:phosphotransferase activity, alcohol group as acceptor"/>
    <property type="evidence" value="ECO:0007669"/>
    <property type="project" value="InterPro"/>
</dbReference>
<name>A0A0A2WJB8_BEABA</name>
<dbReference type="Proteomes" id="UP000030106">
    <property type="component" value="Unassembled WGS sequence"/>
</dbReference>
<dbReference type="HOGENOM" id="CLU_038782_0_0_1"/>
<dbReference type="PANTHER" id="PTHR30605:SF0">
    <property type="entry name" value="ANHYDRO-N-ACETYLMURAMIC ACID KINASE"/>
    <property type="match status" value="1"/>
</dbReference>
<evidence type="ECO:0000256" key="4">
    <source>
        <dbReference type="ARBA" id="ARBA00023288"/>
    </source>
</evidence>
<dbReference type="Gene3D" id="3.30.420.40">
    <property type="match status" value="2"/>
</dbReference>
<evidence type="ECO:0000259" key="5">
    <source>
        <dbReference type="Pfam" id="PF09864"/>
    </source>
</evidence>